<dbReference type="GO" id="GO:0006269">
    <property type="term" value="P:DNA replication, synthesis of primer"/>
    <property type="evidence" value="ECO:0007669"/>
    <property type="project" value="UniProtKB-UniRule"/>
</dbReference>
<keyword evidence="1 12" id="KW-0240">DNA-directed RNA polymerase</keyword>
<feature type="domain" description="Toprim" evidence="15">
    <location>
        <begin position="259"/>
        <end position="340"/>
    </location>
</feature>
<dbReference type="InterPro" id="IPR006171">
    <property type="entry name" value="TOPRIM_dom"/>
</dbReference>
<dbReference type="HAMAP" id="MF_00974">
    <property type="entry name" value="DNA_primase_DnaG"/>
    <property type="match status" value="1"/>
</dbReference>
<dbReference type="Pfam" id="PF08275">
    <property type="entry name" value="DNAG_N"/>
    <property type="match status" value="1"/>
</dbReference>
<gene>
    <name evidence="12" type="primary">dnaG</name>
    <name evidence="16" type="ORF">DCMF_25455</name>
</gene>
<evidence type="ECO:0000256" key="11">
    <source>
        <dbReference type="ARBA" id="ARBA00023163"/>
    </source>
</evidence>
<dbReference type="InterPro" id="IPR016136">
    <property type="entry name" value="DNA_helicase_N/primase_C"/>
</dbReference>
<dbReference type="GO" id="GO:0003899">
    <property type="term" value="F:DNA-directed RNA polymerase activity"/>
    <property type="evidence" value="ECO:0007669"/>
    <property type="project" value="UniProtKB-UniRule"/>
</dbReference>
<dbReference type="SMART" id="SM00493">
    <property type="entry name" value="TOPRIM"/>
    <property type="match status" value="1"/>
</dbReference>
<dbReference type="SMART" id="SM00400">
    <property type="entry name" value="ZnF_CHCC"/>
    <property type="match status" value="1"/>
</dbReference>
<keyword evidence="3 12" id="KW-0808">Transferase</keyword>
<evidence type="ECO:0000256" key="9">
    <source>
        <dbReference type="ARBA" id="ARBA00022842"/>
    </source>
</evidence>
<keyword evidence="10 12" id="KW-0238">DNA-binding</keyword>
<evidence type="ECO:0000256" key="4">
    <source>
        <dbReference type="ARBA" id="ARBA00022695"/>
    </source>
</evidence>
<evidence type="ECO:0000256" key="7">
    <source>
        <dbReference type="ARBA" id="ARBA00022771"/>
    </source>
</evidence>
<dbReference type="EMBL" id="CP017634">
    <property type="protein sequence ID" value="ATW27657.1"/>
    <property type="molecule type" value="Genomic_DNA"/>
</dbReference>
<dbReference type="FunFam" id="3.40.1360.10:FF:000002">
    <property type="entry name" value="DNA primase"/>
    <property type="match status" value="1"/>
</dbReference>
<dbReference type="InterPro" id="IPR037068">
    <property type="entry name" value="DNA_primase_core_N_sf"/>
</dbReference>
<evidence type="ECO:0000256" key="13">
    <source>
        <dbReference type="PIRNR" id="PIRNR002811"/>
    </source>
</evidence>
<evidence type="ECO:0000313" key="17">
    <source>
        <dbReference type="Proteomes" id="UP000323521"/>
    </source>
</evidence>
<dbReference type="Gene3D" id="1.10.860.10">
    <property type="entry name" value="DNAb Helicase, Chain A"/>
    <property type="match status" value="1"/>
</dbReference>
<dbReference type="SUPFAM" id="SSF57783">
    <property type="entry name" value="Zinc beta-ribbon"/>
    <property type="match status" value="1"/>
</dbReference>
<dbReference type="Proteomes" id="UP000323521">
    <property type="component" value="Chromosome"/>
</dbReference>
<keyword evidence="5 12" id="KW-0235">DNA replication</keyword>
<dbReference type="InterPro" id="IPR030846">
    <property type="entry name" value="DnaG_bac"/>
</dbReference>
<dbReference type="Pfam" id="PF10410">
    <property type="entry name" value="DnaB_bind"/>
    <property type="match status" value="1"/>
</dbReference>
<keyword evidence="4 12" id="KW-0548">Nucleotidyltransferase</keyword>
<comment type="function">
    <text evidence="12 13">RNA polymerase that catalyzes the synthesis of short RNA molecules used as primers for DNA polymerase during DNA replication.</text>
</comment>
<dbReference type="InterPro" id="IPR002694">
    <property type="entry name" value="Znf_CHC2"/>
</dbReference>
<dbReference type="EC" id="2.7.7.101" evidence="12"/>
<keyword evidence="9" id="KW-0460">Magnesium</keyword>
<evidence type="ECO:0000256" key="8">
    <source>
        <dbReference type="ARBA" id="ARBA00022833"/>
    </source>
</evidence>
<evidence type="ECO:0000256" key="1">
    <source>
        <dbReference type="ARBA" id="ARBA00022478"/>
    </source>
</evidence>
<comment type="similarity">
    <text evidence="12 13">Belongs to the DnaG primase family.</text>
</comment>
<protein>
    <recommendedName>
        <fullName evidence="12 13">DNA primase</fullName>
        <ecNumber evidence="12">2.7.7.101</ecNumber>
    </recommendedName>
</protein>
<comment type="catalytic activity">
    <reaction evidence="12">
        <text>ssDNA + n NTP = ssDNA/pppN(pN)n-1 hybrid + (n-1) diphosphate.</text>
        <dbReference type="EC" id="2.7.7.101"/>
    </reaction>
</comment>
<dbReference type="SUPFAM" id="SSF56731">
    <property type="entry name" value="DNA primase core"/>
    <property type="match status" value="1"/>
</dbReference>
<dbReference type="FunFam" id="3.90.980.10:FF:000001">
    <property type="entry name" value="DNA primase"/>
    <property type="match status" value="1"/>
</dbReference>
<keyword evidence="6 12" id="KW-0479">Metal-binding</keyword>
<evidence type="ECO:0000256" key="10">
    <source>
        <dbReference type="ARBA" id="ARBA00023125"/>
    </source>
</evidence>
<dbReference type="InterPro" id="IPR006295">
    <property type="entry name" value="DNA_primase_DnaG"/>
</dbReference>
<reference evidence="16 17" key="1">
    <citation type="submission" date="2016-10" db="EMBL/GenBank/DDBJ databases">
        <title>Complete Genome Sequence of Peptococcaceae strain DCMF.</title>
        <authorList>
            <person name="Edwards R.J."/>
            <person name="Holland S.I."/>
            <person name="Deshpande N.P."/>
            <person name="Wong Y.K."/>
            <person name="Ertan H."/>
            <person name="Manefield M."/>
            <person name="Russell T.L."/>
            <person name="Lee M.J."/>
        </authorList>
    </citation>
    <scope>NUCLEOTIDE SEQUENCE [LARGE SCALE GENOMIC DNA]</scope>
    <source>
        <strain evidence="16 17">DCMF</strain>
    </source>
</reference>
<dbReference type="InterPro" id="IPR019475">
    <property type="entry name" value="DNA_primase_DnaB-bd"/>
</dbReference>
<dbReference type="FunFam" id="3.90.580.10:FF:000001">
    <property type="entry name" value="DNA primase"/>
    <property type="match status" value="1"/>
</dbReference>
<dbReference type="Pfam" id="PF01807">
    <property type="entry name" value="Zn_ribbon_DnaG"/>
    <property type="match status" value="1"/>
</dbReference>
<comment type="cofactor">
    <cofactor evidence="12 13 14">
        <name>Zn(2+)</name>
        <dbReference type="ChEBI" id="CHEBI:29105"/>
    </cofactor>
    <text evidence="12 13 14">Binds 1 zinc ion per monomer.</text>
</comment>
<dbReference type="AlphaFoldDB" id="A0A3G1KZ51"/>
<dbReference type="PANTHER" id="PTHR30313:SF2">
    <property type="entry name" value="DNA PRIMASE"/>
    <property type="match status" value="1"/>
</dbReference>
<dbReference type="RefSeq" id="WP_148137028.1">
    <property type="nucleotide sequence ID" value="NZ_CP017634.1"/>
</dbReference>
<sequence length="606" mass="69417">MSFVPPEIIDEIRTKTDIVEIISEYVSLKRQGKNYVGLCPFHLEDTPSFSVSPDKQIFYCFGCHKGGSVINFIMEQENLTLPEAAEKLADKVGVVIPSGHVSEQEFTRQSQKRRLIEMHELAAHFFHQRLNNPLEGKPARDYLDKRGITRDVMGSFQLGYAPKSWDSLVKHLLQKGFTETEMEKAGLAARSSKGTFYDKFRDRLMFPIWDFRGKVIAFGGRVMGDELPKYLNSSETPIFNKSQNLYGLNIAAAWIRQQDEAVIMEGYMDVIAAHQFGIKNAVASLGTSFTTDQGKLLKRYSSNVLIAYDADTAGAKATSRGLDILQNIGFRVRVLQLPNGLDPDEFLHKYNYMAWVQLAQNKALSLLEYKLQAATAKYNIKSIEGKADVVKELLPDLAKIKSQVEKDQYVKLLARTLGISEDTIYADLRRITGNIEKTDNFNIVKHTNNTQVQVRNVFPENRRHASAIAERNLCRLMIEDRKIFDQVEHALGLDFPEEARLTEILHAVKQMSGEFDWLPATLIERLEVSPLKQFLSQLFMEDYPGDNKDVFVRDYIKTIKLHRMKKRIQEIHNMIQSQDQQSMTGETMQLLQEYTMLQQQVQQLKR</sequence>
<dbReference type="Gene3D" id="3.90.580.10">
    <property type="entry name" value="Zinc finger, CHC2-type domain"/>
    <property type="match status" value="1"/>
</dbReference>
<dbReference type="KEGG" id="fwa:DCMF_25455"/>
<organism evidence="16 17">
    <name type="scientific">Formimonas warabiya</name>
    <dbReference type="NCBI Taxonomy" id="1761012"/>
    <lineage>
        <taxon>Bacteria</taxon>
        <taxon>Bacillati</taxon>
        <taxon>Bacillota</taxon>
        <taxon>Clostridia</taxon>
        <taxon>Eubacteriales</taxon>
        <taxon>Peptococcaceae</taxon>
        <taxon>Candidatus Formimonas</taxon>
    </lineage>
</organism>
<keyword evidence="8 12" id="KW-0862">Zinc</keyword>
<dbReference type="GO" id="GO:0003677">
    <property type="term" value="F:DNA binding"/>
    <property type="evidence" value="ECO:0007669"/>
    <property type="project" value="UniProtKB-KW"/>
</dbReference>
<dbReference type="GO" id="GO:0005737">
    <property type="term" value="C:cytoplasm"/>
    <property type="evidence" value="ECO:0007669"/>
    <property type="project" value="TreeGrafter"/>
</dbReference>
<dbReference type="InterPro" id="IPR034151">
    <property type="entry name" value="TOPRIM_DnaG_bac"/>
</dbReference>
<evidence type="ECO:0000256" key="14">
    <source>
        <dbReference type="PIRSR" id="PIRSR002811-1"/>
    </source>
</evidence>
<dbReference type="GO" id="GO:0008270">
    <property type="term" value="F:zinc ion binding"/>
    <property type="evidence" value="ECO:0007669"/>
    <property type="project" value="UniProtKB-UniRule"/>
</dbReference>
<dbReference type="NCBIfam" id="TIGR01391">
    <property type="entry name" value="dnaG"/>
    <property type="match status" value="1"/>
</dbReference>
<dbReference type="InterPro" id="IPR036977">
    <property type="entry name" value="DNA_primase_Znf_CHC2"/>
</dbReference>
<dbReference type="GO" id="GO:0000428">
    <property type="term" value="C:DNA-directed RNA polymerase complex"/>
    <property type="evidence" value="ECO:0007669"/>
    <property type="project" value="UniProtKB-KW"/>
</dbReference>
<name>A0A3G1KZ51_FORW1</name>
<evidence type="ECO:0000256" key="3">
    <source>
        <dbReference type="ARBA" id="ARBA00022679"/>
    </source>
</evidence>
<evidence type="ECO:0000259" key="15">
    <source>
        <dbReference type="PROSITE" id="PS50880"/>
    </source>
</evidence>
<dbReference type="Pfam" id="PF13155">
    <property type="entry name" value="Toprim_2"/>
    <property type="match status" value="1"/>
</dbReference>
<feature type="zinc finger region" description="CHC2-type" evidence="12 14">
    <location>
        <begin position="39"/>
        <end position="63"/>
    </location>
</feature>
<evidence type="ECO:0000256" key="5">
    <source>
        <dbReference type="ARBA" id="ARBA00022705"/>
    </source>
</evidence>
<dbReference type="PROSITE" id="PS50880">
    <property type="entry name" value="TOPRIM"/>
    <property type="match status" value="1"/>
</dbReference>
<dbReference type="PANTHER" id="PTHR30313">
    <property type="entry name" value="DNA PRIMASE"/>
    <property type="match status" value="1"/>
</dbReference>
<comment type="domain">
    <text evidence="12">Contains an N-terminal zinc-binding domain, a central core domain that contains the primase activity, and a C-terminal DnaB-binding domain.</text>
</comment>
<dbReference type="OrthoDB" id="9803773at2"/>
<accession>A0A3G1KZ51</accession>
<dbReference type="GO" id="GO:1990077">
    <property type="term" value="C:primosome complex"/>
    <property type="evidence" value="ECO:0007669"/>
    <property type="project" value="UniProtKB-KW"/>
</dbReference>
<proteinExistence type="inferred from homology"/>
<dbReference type="InterPro" id="IPR013264">
    <property type="entry name" value="DNAG_N"/>
</dbReference>
<dbReference type="Gene3D" id="3.40.1360.10">
    <property type="match status" value="1"/>
</dbReference>
<dbReference type="CDD" id="cd03364">
    <property type="entry name" value="TOPRIM_DnaG_primases"/>
    <property type="match status" value="1"/>
</dbReference>
<evidence type="ECO:0000313" key="16">
    <source>
        <dbReference type="EMBL" id="ATW27657.1"/>
    </source>
</evidence>
<keyword evidence="11 12" id="KW-0804">Transcription</keyword>
<keyword evidence="17" id="KW-1185">Reference proteome</keyword>
<evidence type="ECO:0000256" key="2">
    <source>
        <dbReference type="ARBA" id="ARBA00022515"/>
    </source>
</evidence>
<evidence type="ECO:0000256" key="12">
    <source>
        <dbReference type="HAMAP-Rule" id="MF_00974"/>
    </source>
</evidence>
<dbReference type="InterPro" id="IPR050219">
    <property type="entry name" value="DnaG_primase"/>
</dbReference>
<dbReference type="Gene3D" id="3.90.980.10">
    <property type="entry name" value="DNA primase, catalytic core, N-terminal domain"/>
    <property type="match status" value="1"/>
</dbReference>
<keyword evidence="7 12" id="KW-0863">Zinc-finger</keyword>
<evidence type="ECO:0000256" key="6">
    <source>
        <dbReference type="ARBA" id="ARBA00022723"/>
    </source>
</evidence>
<keyword evidence="2 12" id="KW-0639">Primosome</keyword>
<comment type="subunit">
    <text evidence="12">Monomer. Interacts with DnaB.</text>
</comment>
<dbReference type="PIRSF" id="PIRSF002811">
    <property type="entry name" value="DnaG"/>
    <property type="match status" value="1"/>
</dbReference>